<dbReference type="InterPro" id="IPR036259">
    <property type="entry name" value="MFS_trans_sf"/>
</dbReference>
<dbReference type="InterPro" id="IPR020846">
    <property type="entry name" value="MFS_dom"/>
</dbReference>
<comment type="caution">
    <text evidence="7">The sequence shown here is derived from an EMBL/GenBank/DDBJ whole genome shotgun (WGS) entry which is preliminary data.</text>
</comment>
<keyword evidence="2 5" id="KW-0812">Transmembrane</keyword>
<dbReference type="SUPFAM" id="SSF103473">
    <property type="entry name" value="MFS general substrate transporter"/>
    <property type="match status" value="1"/>
</dbReference>
<evidence type="ECO:0000256" key="1">
    <source>
        <dbReference type="ARBA" id="ARBA00004141"/>
    </source>
</evidence>
<name>A0ABP0CT41_9PEZI</name>
<feature type="transmembrane region" description="Helical" evidence="5">
    <location>
        <begin position="396"/>
        <end position="421"/>
    </location>
</feature>
<feature type="transmembrane region" description="Helical" evidence="5">
    <location>
        <begin position="321"/>
        <end position="343"/>
    </location>
</feature>
<dbReference type="InterPro" id="IPR011701">
    <property type="entry name" value="MFS"/>
</dbReference>
<reference evidence="7 8" key="1">
    <citation type="submission" date="2024-01" db="EMBL/GenBank/DDBJ databases">
        <authorList>
            <person name="Allen C."/>
            <person name="Tagirdzhanova G."/>
        </authorList>
    </citation>
    <scope>NUCLEOTIDE SEQUENCE [LARGE SCALE GENOMIC DNA]</scope>
</reference>
<comment type="subcellular location">
    <subcellularLocation>
        <location evidence="1">Membrane</location>
        <topology evidence="1">Multi-pass membrane protein</topology>
    </subcellularLocation>
</comment>
<evidence type="ECO:0000313" key="7">
    <source>
        <dbReference type="EMBL" id="CAK7235294.1"/>
    </source>
</evidence>
<feature type="transmembrane region" description="Helical" evidence="5">
    <location>
        <begin position="364"/>
        <end position="390"/>
    </location>
</feature>
<gene>
    <name evidence="7" type="ORF">SBRCBS47491_009244</name>
</gene>
<evidence type="ECO:0000256" key="3">
    <source>
        <dbReference type="ARBA" id="ARBA00022989"/>
    </source>
</evidence>
<protein>
    <recommendedName>
        <fullName evidence="6">Major facilitator superfamily (MFS) profile domain-containing protein</fullName>
    </recommendedName>
</protein>
<dbReference type="EMBL" id="CAWUHC010000139">
    <property type="protein sequence ID" value="CAK7235294.1"/>
    <property type="molecule type" value="Genomic_DNA"/>
</dbReference>
<feature type="transmembrane region" description="Helical" evidence="5">
    <location>
        <begin position="126"/>
        <end position="149"/>
    </location>
</feature>
<feature type="domain" description="Major facilitator superfamily (MFS) profile" evidence="6">
    <location>
        <begin position="60"/>
        <end position="486"/>
    </location>
</feature>
<evidence type="ECO:0000313" key="8">
    <source>
        <dbReference type="Proteomes" id="UP001642406"/>
    </source>
</evidence>
<keyword evidence="8" id="KW-1185">Reference proteome</keyword>
<feature type="transmembrane region" description="Helical" evidence="5">
    <location>
        <begin position="155"/>
        <end position="177"/>
    </location>
</feature>
<sequence length="490" mass="54441">MSGKDEEHQVEQAFAPEIESLSSEHRDYLIERHGTCELEPVPSMSTLDPLNWSKSKKIMNLALVAFHAMMATFTAASIQSAFVNIAADLDIGMNQVSYLVSLVIAVLGGAPLFWRPIAKAYGCRPVFLISLFCSMICNIGCGLSHSYAAMCATRALVAFFISPAASIGSGVVSDMFFKHQRGRYMGAWTTMVTLGVPIAPFIFGFAVDRVGYRWIYWTLAITNFVQFVLYFFFGAETRYLGAALAEEKTRGYFGRLLHFRRIDPTPIRVIDFISPLLMGRHLCILFPAISYAMVFLWASVMTSIEIPQVFPERYGFNSQQVGYQFAGIIIGTLLGEQIGGFMSDKWMWLARQRKGGHTDAQPEFRLWISYIGHGLTICGVVVFLVQIAAIGNHWNITPIIGAAIAAAGNQIVTTVMITYAVDCYRAEAAGVGVFIIFVRQMWGFIGPFWFPELIEKVGMREAAAVASCMMVGVSIVPTMLLQWKGRSWRS</sequence>
<feature type="transmembrane region" description="Helical" evidence="5">
    <location>
        <begin position="214"/>
        <end position="233"/>
    </location>
</feature>
<evidence type="ECO:0000259" key="6">
    <source>
        <dbReference type="PROSITE" id="PS50850"/>
    </source>
</evidence>
<feature type="transmembrane region" description="Helical" evidence="5">
    <location>
        <begin position="282"/>
        <end position="301"/>
    </location>
</feature>
<dbReference type="PANTHER" id="PTHR23502:SF2">
    <property type="entry name" value="TRANSPORTER, PUTATIVE (AFU_ORTHOLOGUE AFUA_2G08910)-RELATED"/>
    <property type="match status" value="1"/>
</dbReference>
<keyword evidence="4 5" id="KW-0472">Membrane</keyword>
<keyword evidence="3 5" id="KW-1133">Transmembrane helix</keyword>
<evidence type="ECO:0000256" key="2">
    <source>
        <dbReference type="ARBA" id="ARBA00022692"/>
    </source>
</evidence>
<evidence type="ECO:0000256" key="4">
    <source>
        <dbReference type="ARBA" id="ARBA00023136"/>
    </source>
</evidence>
<feature type="transmembrane region" description="Helical" evidence="5">
    <location>
        <begin position="95"/>
        <end position="114"/>
    </location>
</feature>
<feature type="transmembrane region" description="Helical" evidence="5">
    <location>
        <begin position="428"/>
        <end position="450"/>
    </location>
</feature>
<feature type="transmembrane region" description="Helical" evidence="5">
    <location>
        <begin position="462"/>
        <end position="481"/>
    </location>
</feature>
<evidence type="ECO:0000256" key="5">
    <source>
        <dbReference type="SAM" id="Phobius"/>
    </source>
</evidence>
<organism evidence="7 8">
    <name type="scientific">Sporothrix bragantina</name>
    <dbReference type="NCBI Taxonomy" id="671064"/>
    <lineage>
        <taxon>Eukaryota</taxon>
        <taxon>Fungi</taxon>
        <taxon>Dikarya</taxon>
        <taxon>Ascomycota</taxon>
        <taxon>Pezizomycotina</taxon>
        <taxon>Sordariomycetes</taxon>
        <taxon>Sordariomycetidae</taxon>
        <taxon>Ophiostomatales</taxon>
        <taxon>Ophiostomataceae</taxon>
        <taxon>Sporothrix</taxon>
    </lineage>
</organism>
<proteinExistence type="predicted"/>
<feature type="transmembrane region" description="Helical" evidence="5">
    <location>
        <begin position="61"/>
        <end position="83"/>
    </location>
</feature>
<dbReference type="PROSITE" id="PS50850">
    <property type="entry name" value="MFS"/>
    <property type="match status" value="1"/>
</dbReference>
<dbReference type="PANTHER" id="PTHR23502">
    <property type="entry name" value="MAJOR FACILITATOR SUPERFAMILY"/>
    <property type="match status" value="1"/>
</dbReference>
<accession>A0ABP0CT41</accession>
<dbReference type="Pfam" id="PF07690">
    <property type="entry name" value="MFS_1"/>
    <property type="match status" value="1"/>
</dbReference>
<dbReference type="Proteomes" id="UP001642406">
    <property type="component" value="Unassembled WGS sequence"/>
</dbReference>
<dbReference type="Gene3D" id="1.20.1250.20">
    <property type="entry name" value="MFS general substrate transporter like domains"/>
    <property type="match status" value="1"/>
</dbReference>
<feature type="transmembrane region" description="Helical" evidence="5">
    <location>
        <begin position="184"/>
        <end position="202"/>
    </location>
</feature>